<comment type="caution">
    <text evidence="2">The sequence shown here is derived from an EMBL/GenBank/DDBJ whole genome shotgun (WGS) entry which is preliminary data.</text>
</comment>
<feature type="domain" description="Microbial-type PARG catalytic" evidence="1">
    <location>
        <begin position="11"/>
        <end position="149"/>
    </location>
</feature>
<gene>
    <name evidence="2" type="ORF">HMPREF9453_01257</name>
</gene>
<dbReference type="Pfam" id="PF10021">
    <property type="entry name" value="PARG_cat_microb"/>
    <property type="match status" value="1"/>
</dbReference>
<organism evidence="2 3">
    <name type="scientific">Dialister succinatiphilus YIT 11850</name>
    <dbReference type="NCBI Taxonomy" id="742743"/>
    <lineage>
        <taxon>Bacteria</taxon>
        <taxon>Bacillati</taxon>
        <taxon>Bacillota</taxon>
        <taxon>Negativicutes</taxon>
        <taxon>Veillonellales</taxon>
        <taxon>Veillonellaceae</taxon>
        <taxon>Dialister</taxon>
    </lineage>
</organism>
<dbReference type="RefSeq" id="WP_008859751.1">
    <property type="nucleotide sequence ID" value="NZ_JH591188.1"/>
</dbReference>
<reference evidence="2 3" key="1">
    <citation type="submission" date="2011-11" db="EMBL/GenBank/DDBJ databases">
        <title>The Genome Sequence of Dialister succinatiphilus YIT 11850.</title>
        <authorList>
            <consortium name="The Broad Institute Genome Sequencing Platform"/>
            <person name="Earl A."/>
            <person name="Ward D."/>
            <person name="Feldgarden M."/>
            <person name="Gevers D."/>
            <person name="Morotomi M."/>
            <person name="Young S.K."/>
            <person name="Zeng Q."/>
            <person name="Gargeya S."/>
            <person name="Fitzgerald M."/>
            <person name="Haas B."/>
            <person name="Abouelleil A."/>
            <person name="Alvarado L."/>
            <person name="Arachchi H.M."/>
            <person name="Berlin A."/>
            <person name="Brown A."/>
            <person name="Chapman S.B."/>
            <person name="Dunbar C."/>
            <person name="Gearin G."/>
            <person name="Goldberg J."/>
            <person name="Griggs A."/>
            <person name="Gujja S."/>
            <person name="Heiman D."/>
            <person name="Howarth C."/>
            <person name="Lui A."/>
            <person name="MacDonald P.J.P."/>
            <person name="Montmayeur A."/>
            <person name="Murphy C."/>
            <person name="Neiman D."/>
            <person name="Pearson M."/>
            <person name="Priest M."/>
            <person name="Roberts A."/>
            <person name="Saif S."/>
            <person name="Shea T."/>
            <person name="Sisk P."/>
            <person name="Stolte C."/>
            <person name="Sykes S."/>
            <person name="Wortman J."/>
            <person name="Nusbaum C."/>
            <person name="Birren B."/>
        </authorList>
    </citation>
    <scope>NUCLEOTIDE SEQUENCE [LARGE SCALE GENOMIC DNA]</scope>
    <source>
        <strain evidence="2 3">YIT 11850</strain>
    </source>
</reference>
<dbReference type="NCBIfam" id="TIGR02452">
    <property type="entry name" value="TIGR02452 family protein"/>
    <property type="match status" value="1"/>
</dbReference>
<dbReference type="eggNOG" id="COG4295">
    <property type="taxonomic scope" value="Bacteria"/>
</dbReference>
<dbReference type="STRING" id="742743.HMPREF9453_01257"/>
<dbReference type="PANTHER" id="PTHR35596">
    <property type="entry name" value="DUF2263 DOMAIN-CONTAINING PROTEIN"/>
    <property type="match status" value="1"/>
</dbReference>
<accession>H1D0W9</accession>
<dbReference type="EMBL" id="ADLT01000044">
    <property type="protein sequence ID" value="EHO62820.1"/>
    <property type="molecule type" value="Genomic_DNA"/>
</dbReference>
<proteinExistence type="predicted"/>
<dbReference type="SUPFAM" id="SSF52949">
    <property type="entry name" value="Macro domain-like"/>
    <property type="match status" value="1"/>
</dbReference>
<dbReference type="PANTHER" id="PTHR35596:SF1">
    <property type="entry name" value="MICROBIAL-TYPE PARG CATALYTIC DOMAIN-CONTAINING PROTEIN"/>
    <property type="match status" value="1"/>
</dbReference>
<dbReference type="OrthoDB" id="9806181at2"/>
<name>H1D0W9_9FIRM</name>
<dbReference type="Gene3D" id="3.40.220.10">
    <property type="entry name" value="Leucine Aminopeptidase, subunit E, domain 1"/>
    <property type="match status" value="1"/>
</dbReference>
<evidence type="ECO:0000313" key="2">
    <source>
        <dbReference type="EMBL" id="EHO62820.1"/>
    </source>
</evidence>
<evidence type="ECO:0000313" key="3">
    <source>
        <dbReference type="Proteomes" id="UP000003277"/>
    </source>
</evidence>
<keyword evidence="3" id="KW-1185">Reference proteome</keyword>
<sequence length="266" mass="29693">MDTRMRYMAMARENEKIINQGFYEAGGAVFHFASPLSRLEEAEIYGPKVLEEMISSLSAPFGEGRISVVEGDTLAYGAEGVLNFANAFTPGGGYLYGASSQEEALCRESTLYASLSGKKGLPYYEENRRRQSMYGSGSMVFSPFVEIFRSADGTLFGPPRQTAVITAPAIDLRGPAGEMDKKEINRRRIQRIRRILALAAAKGIRTLTLGAWGCGVFLNPPDQVASDFYRVLVEERYRFYFDSILFAIYCPGDKRNLQAFRERFSP</sequence>
<dbReference type="InterPro" id="IPR019261">
    <property type="entry name" value="PARG_cat_microbial"/>
</dbReference>
<protein>
    <submittedName>
        <fullName evidence="2">TIGR02452 family protein</fullName>
    </submittedName>
</protein>
<dbReference type="PIRSF" id="PIRSF014899">
    <property type="entry name" value="UCP014899"/>
    <property type="match status" value="1"/>
</dbReference>
<dbReference type="Proteomes" id="UP000003277">
    <property type="component" value="Unassembled WGS sequence"/>
</dbReference>
<dbReference type="InterPro" id="IPR012664">
    <property type="entry name" value="CHP02452"/>
</dbReference>
<dbReference type="PATRIC" id="fig|742743.3.peg.1277"/>
<dbReference type="AlphaFoldDB" id="H1D0W9"/>
<evidence type="ECO:0000259" key="1">
    <source>
        <dbReference type="Pfam" id="PF10021"/>
    </source>
</evidence>
<dbReference type="InterPro" id="IPR043472">
    <property type="entry name" value="Macro_dom-like"/>
</dbReference>
<dbReference type="HOGENOM" id="CLU_024412_4_1_9"/>